<dbReference type="Gene3D" id="1.20.1560.10">
    <property type="entry name" value="ABC transporter type 1, transmembrane domain"/>
    <property type="match status" value="1"/>
</dbReference>
<evidence type="ECO:0000313" key="10">
    <source>
        <dbReference type="EMBL" id="QDV73949.1"/>
    </source>
</evidence>
<dbReference type="PANTHER" id="PTHR43394">
    <property type="entry name" value="ATP-DEPENDENT PERMEASE MDL1, MITOCHONDRIAL"/>
    <property type="match status" value="1"/>
</dbReference>
<dbReference type="InterPro" id="IPR027417">
    <property type="entry name" value="P-loop_NTPase"/>
</dbReference>
<reference evidence="10 11" key="1">
    <citation type="submission" date="2019-02" db="EMBL/GenBank/DDBJ databases">
        <title>Deep-cultivation of Planctomycetes and their phenomic and genomic characterization uncovers novel biology.</title>
        <authorList>
            <person name="Wiegand S."/>
            <person name="Jogler M."/>
            <person name="Boedeker C."/>
            <person name="Pinto D."/>
            <person name="Vollmers J."/>
            <person name="Rivas-Marin E."/>
            <person name="Kohn T."/>
            <person name="Peeters S.H."/>
            <person name="Heuer A."/>
            <person name="Rast P."/>
            <person name="Oberbeckmann S."/>
            <person name="Bunk B."/>
            <person name="Jeske O."/>
            <person name="Meyerdierks A."/>
            <person name="Storesund J.E."/>
            <person name="Kallscheuer N."/>
            <person name="Luecker S."/>
            <person name="Lage O.M."/>
            <person name="Pohl T."/>
            <person name="Merkel B.J."/>
            <person name="Hornburger P."/>
            <person name="Mueller R.-W."/>
            <person name="Bruemmer F."/>
            <person name="Labrenz M."/>
            <person name="Spormann A.M."/>
            <person name="Op den Camp H."/>
            <person name="Overmann J."/>
            <person name="Amann R."/>
            <person name="Jetten M.S.M."/>
            <person name="Mascher T."/>
            <person name="Medema M.H."/>
            <person name="Devos D.P."/>
            <person name="Kaster A.-K."/>
            <person name="Ovreas L."/>
            <person name="Rohde M."/>
            <person name="Galperin M.Y."/>
            <person name="Jogler C."/>
        </authorList>
    </citation>
    <scope>NUCLEOTIDE SEQUENCE [LARGE SCALE GENOMIC DNA]</scope>
    <source>
        <strain evidence="10 11">Spa11</strain>
    </source>
</reference>
<accession>A0A518K834</accession>
<dbReference type="InterPro" id="IPR003593">
    <property type="entry name" value="AAA+_ATPase"/>
</dbReference>
<keyword evidence="4 10" id="KW-0067">ATP-binding</keyword>
<evidence type="ECO:0000256" key="2">
    <source>
        <dbReference type="ARBA" id="ARBA00022692"/>
    </source>
</evidence>
<feature type="transmembrane region" description="Helical" evidence="7">
    <location>
        <begin position="392"/>
        <end position="415"/>
    </location>
</feature>
<evidence type="ECO:0000259" key="9">
    <source>
        <dbReference type="PROSITE" id="PS50929"/>
    </source>
</evidence>
<proteinExistence type="predicted"/>
<feature type="transmembrane region" description="Helical" evidence="7">
    <location>
        <begin position="168"/>
        <end position="189"/>
    </location>
</feature>
<feature type="transmembrane region" description="Helical" evidence="7">
    <location>
        <begin position="201"/>
        <end position="230"/>
    </location>
</feature>
<evidence type="ECO:0000256" key="4">
    <source>
        <dbReference type="ARBA" id="ARBA00022840"/>
    </source>
</evidence>
<feature type="transmembrane region" description="Helical" evidence="7">
    <location>
        <begin position="312"/>
        <end position="330"/>
    </location>
</feature>
<dbReference type="InterPro" id="IPR011527">
    <property type="entry name" value="ABC1_TM_dom"/>
</dbReference>
<dbReference type="InterPro" id="IPR036640">
    <property type="entry name" value="ABC1_TM_sf"/>
</dbReference>
<dbReference type="Proteomes" id="UP000316426">
    <property type="component" value="Chromosome"/>
</dbReference>
<dbReference type="SUPFAM" id="SSF52540">
    <property type="entry name" value="P-loop containing nucleoside triphosphate hydrolases"/>
    <property type="match status" value="1"/>
</dbReference>
<dbReference type="EMBL" id="CP036349">
    <property type="protein sequence ID" value="QDV73949.1"/>
    <property type="molecule type" value="Genomic_DNA"/>
</dbReference>
<evidence type="ECO:0000256" key="5">
    <source>
        <dbReference type="ARBA" id="ARBA00022989"/>
    </source>
</evidence>
<keyword evidence="11" id="KW-1185">Reference proteome</keyword>
<evidence type="ECO:0000256" key="6">
    <source>
        <dbReference type="ARBA" id="ARBA00023136"/>
    </source>
</evidence>
<evidence type="ECO:0000256" key="3">
    <source>
        <dbReference type="ARBA" id="ARBA00022741"/>
    </source>
</evidence>
<feature type="domain" description="ABC transmembrane type-1" evidence="9">
    <location>
        <begin position="169"/>
        <end position="450"/>
    </location>
</feature>
<dbReference type="InterPro" id="IPR003439">
    <property type="entry name" value="ABC_transporter-like_ATP-bd"/>
</dbReference>
<keyword evidence="3" id="KW-0547">Nucleotide-binding</keyword>
<gene>
    <name evidence="10" type="primary">hlyB</name>
    <name evidence="10" type="ORF">Spa11_21480</name>
</gene>
<dbReference type="GO" id="GO:0005886">
    <property type="term" value="C:plasma membrane"/>
    <property type="evidence" value="ECO:0007669"/>
    <property type="project" value="UniProtKB-SubCell"/>
</dbReference>
<dbReference type="GO" id="GO:0016887">
    <property type="term" value="F:ATP hydrolysis activity"/>
    <property type="evidence" value="ECO:0007669"/>
    <property type="project" value="InterPro"/>
</dbReference>
<dbReference type="PANTHER" id="PTHR43394:SF4">
    <property type="entry name" value="TOXIN SECRETION ABC TRANSPORTER ATP-BINDING PROTEIN"/>
    <property type="match status" value="1"/>
</dbReference>
<name>A0A518K834_9BACT</name>
<evidence type="ECO:0000256" key="1">
    <source>
        <dbReference type="ARBA" id="ARBA00004651"/>
    </source>
</evidence>
<dbReference type="SMART" id="SM00382">
    <property type="entry name" value="AAA"/>
    <property type="match status" value="1"/>
</dbReference>
<dbReference type="RefSeq" id="WP_145111817.1">
    <property type="nucleotide sequence ID" value="NZ_CP036349.1"/>
</dbReference>
<dbReference type="InterPro" id="IPR039421">
    <property type="entry name" value="Type_1_exporter"/>
</dbReference>
<dbReference type="GO" id="GO:0005524">
    <property type="term" value="F:ATP binding"/>
    <property type="evidence" value="ECO:0007669"/>
    <property type="project" value="UniProtKB-KW"/>
</dbReference>
<protein>
    <submittedName>
        <fullName evidence="10">Alpha-hemolysin translocation ATP-binding protein HlyB</fullName>
    </submittedName>
</protein>
<evidence type="ECO:0000313" key="11">
    <source>
        <dbReference type="Proteomes" id="UP000316426"/>
    </source>
</evidence>
<evidence type="ECO:0000256" key="7">
    <source>
        <dbReference type="SAM" id="Phobius"/>
    </source>
</evidence>
<dbReference type="SUPFAM" id="SSF90123">
    <property type="entry name" value="ABC transporter transmembrane region"/>
    <property type="match status" value="1"/>
</dbReference>
<organism evidence="10 11">
    <name type="scientific">Botrimarina mediterranea</name>
    <dbReference type="NCBI Taxonomy" id="2528022"/>
    <lineage>
        <taxon>Bacteria</taxon>
        <taxon>Pseudomonadati</taxon>
        <taxon>Planctomycetota</taxon>
        <taxon>Planctomycetia</taxon>
        <taxon>Pirellulales</taxon>
        <taxon>Lacipirellulaceae</taxon>
        <taxon>Botrimarina</taxon>
    </lineage>
</organism>
<dbReference type="AlphaFoldDB" id="A0A518K834"/>
<dbReference type="KEGG" id="bmei:Spa11_21480"/>
<keyword evidence="6 7" id="KW-0472">Membrane</keyword>
<sequence>MSARHPSPTELAAVLVRVSRECGAPVEHLRAEQLLRDAQAAWPGEESDLWCKWLAEVCCSLDLRAREAELTIEVAQRLAEDGAVVVGAWRPGQGPIVLISDRAVAEGEIDQRLGLSNKELSELSLESGGNRWLVVEHAESVDAKQSPRLKSRPIARLALLLRPEWHDIWAIGVFAFVAGLLSLSTPIAVEALVNTVAFGQLLQPVVVLAAMLFGFLAFAALMQALQAYVAEIIQRRLFARVAADLAHRLPNVDHSHLNGAYGPELANRFLDVVTLQKVVAQVLLDGISIVLTTLVGMTVLAFYHPWLLGFDVLLLATVVGGLLVMGRGAIRSSIDESKYKYQVTSWLQDSIRCGTAFKPAGGGEFVVDRANLLTTKYLDHRRAHFSVLFRQILFVLGLQAIAGTVLLGGGGWLVIQGQLSLGQLVAAELIVSTILGSFTKLGKHLEGFYDAVAAVDKLGVLFDLPTERHDGLLTVEGSDGGLEVALKDVTVAGAQGPLGKGLTLRIDPGRRLAIYGPAGSGKSALCSILYAAETPQSGRVTVAGVDPADVRPDVLRGAVSLVSDIEVFEGTIADNVHLHRRGVGTTQCRAALEVVGMLDTCLALEQGIETPLTGSGRPLSRSQQRLLMLARGIAGAPQLLVVDGLLDSLPDAQLDRALAAIMAPHRQWTVVVATGRRDVAERLHRVVELDSDRPMTEVAYAGEEGAKP</sequence>
<keyword evidence="2 7" id="KW-0812">Transmembrane</keyword>
<feature type="transmembrane region" description="Helical" evidence="7">
    <location>
        <begin position="282"/>
        <end position="306"/>
    </location>
</feature>
<dbReference type="Gene3D" id="3.40.50.300">
    <property type="entry name" value="P-loop containing nucleotide triphosphate hydrolases"/>
    <property type="match status" value="1"/>
</dbReference>
<dbReference type="PROSITE" id="PS50893">
    <property type="entry name" value="ABC_TRANSPORTER_2"/>
    <property type="match status" value="1"/>
</dbReference>
<comment type="subcellular location">
    <subcellularLocation>
        <location evidence="1">Cell membrane</location>
        <topology evidence="1">Multi-pass membrane protein</topology>
    </subcellularLocation>
</comment>
<dbReference type="Pfam" id="PF00664">
    <property type="entry name" value="ABC_membrane"/>
    <property type="match status" value="1"/>
</dbReference>
<dbReference type="GO" id="GO:0015421">
    <property type="term" value="F:ABC-type oligopeptide transporter activity"/>
    <property type="evidence" value="ECO:0007669"/>
    <property type="project" value="TreeGrafter"/>
</dbReference>
<dbReference type="Pfam" id="PF00005">
    <property type="entry name" value="ABC_tran"/>
    <property type="match status" value="1"/>
</dbReference>
<dbReference type="PROSITE" id="PS50929">
    <property type="entry name" value="ABC_TM1F"/>
    <property type="match status" value="1"/>
</dbReference>
<feature type="domain" description="ABC transporter" evidence="8">
    <location>
        <begin position="484"/>
        <end position="708"/>
    </location>
</feature>
<keyword evidence="5 7" id="KW-1133">Transmembrane helix</keyword>
<evidence type="ECO:0000259" key="8">
    <source>
        <dbReference type="PROSITE" id="PS50893"/>
    </source>
</evidence>